<dbReference type="GO" id="GO:0008745">
    <property type="term" value="F:N-acetylmuramoyl-L-alanine amidase activity"/>
    <property type="evidence" value="ECO:0007669"/>
    <property type="project" value="InterPro"/>
</dbReference>
<dbReference type="RefSeq" id="WP_006971290.1">
    <property type="nucleotide sequence ID" value="NZ_ABCS01000018.1"/>
</dbReference>
<dbReference type="OrthoDB" id="9794842at2"/>
<accession>A6G3J1</accession>
<proteinExistence type="predicted"/>
<sequence length="208" mass="22872">MIGFIVGFTPIAVAGAFALWTRVDRRPEIINLLDASPTSKRHKRSKGFDAVVLHQTGFSRGNDPTRYRKVTAHFVILPDGKIIQLHPLSAKLWAADGFNNRSVSIEFAGNFKAATGKWWSPDKYGADEPTPAQIQAGRALLRMLKSIGIRHVFAHRQSSAKRGNDPGPQIWASVGEWAIRSLELDNGGPNYAIGGGSPIPDQWRRPTP</sequence>
<evidence type="ECO:0000259" key="1">
    <source>
        <dbReference type="SMART" id="SM00644"/>
    </source>
</evidence>
<dbReference type="SUPFAM" id="SSF55846">
    <property type="entry name" value="N-acetylmuramoyl-L-alanine amidase-like"/>
    <property type="match status" value="1"/>
</dbReference>
<keyword evidence="3" id="KW-1185">Reference proteome</keyword>
<protein>
    <submittedName>
        <fullName evidence="2">N-acetylmuramoyl-L-alanine amidase, family 2</fullName>
    </submittedName>
</protein>
<dbReference type="eggNOG" id="COG3023">
    <property type="taxonomic scope" value="Bacteria"/>
</dbReference>
<dbReference type="AlphaFoldDB" id="A6G3J1"/>
<dbReference type="InterPro" id="IPR036505">
    <property type="entry name" value="Amidase/PGRP_sf"/>
</dbReference>
<dbReference type="Pfam" id="PF01510">
    <property type="entry name" value="Amidase_2"/>
    <property type="match status" value="1"/>
</dbReference>
<gene>
    <name evidence="2" type="ORF">PPSIR1_21259</name>
</gene>
<name>A6G3J1_9BACT</name>
<dbReference type="Gene3D" id="3.40.80.10">
    <property type="entry name" value="Peptidoglycan recognition protein-like"/>
    <property type="match status" value="1"/>
</dbReference>
<dbReference type="CDD" id="cd06583">
    <property type="entry name" value="PGRP"/>
    <property type="match status" value="1"/>
</dbReference>
<dbReference type="GO" id="GO:0009253">
    <property type="term" value="P:peptidoglycan catabolic process"/>
    <property type="evidence" value="ECO:0007669"/>
    <property type="project" value="InterPro"/>
</dbReference>
<dbReference type="InterPro" id="IPR002502">
    <property type="entry name" value="Amidase_domain"/>
</dbReference>
<dbReference type="STRING" id="391625.PPSIR1_21259"/>
<dbReference type="SMART" id="SM00644">
    <property type="entry name" value="Ami_2"/>
    <property type="match status" value="1"/>
</dbReference>
<dbReference type="Proteomes" id="UP000005801">
    <property type="component" value="Unassembled WGS sequence"/>
</dbReference>
<organism evidence="2 3">
    <name type="scientific">Plesiocystis pacifica SIR-1</name>
    <dbReference type="NCBI Taxonomy" id="391625"/>
    <lineage>
        <taxon>Bacteria</taxon>
        <taxon>Pseudomonadati</taxon>
        <taxon>Myxococcota</taxon>
        <taxon>Polyangia</taxon>
        <taxon>Nannocystales</taxon>
        <taxon>Nannocystaceae</taxon>
        <taxon>Plesiocystis</taxon>
    </lineage>
</organism>
<feature type="domain" description="N-acetylmuramoyl-L-alanine amidase" evidence="1">
    <location>
        <begin position="36"/>
        <end position="167"/>
    </location>
</feature>
<comment type="caution">
    <text evidence="2">The sequence shown here is derived from an EMBL/GenBank/DDBJ whole genome shotgun (WGS) entry which is preliminary data.</text>
</comment>
<reference evidence="2 3" key="1">
    <citation type="submission" date="2007-06" db="EMBL/GenBank/DDBJ databases">
        <authorList>
            <person name="Shimkets L."/>
            <person name="Ferriera S."/>
            <person name="Johnson J."/>
            <person name="Kravitz S."/>
            <person name="Beeson K."/>
            <person name="Sutton G."/>
            <person name="Rogers Y.-H."/>
            <person name="Friedman R."/>
            <person name="Frazier M."/>
            <person name="Venter J.C."/>
        </authorList>
    </citation>
    <scope>NUCLEOTIDE SEQUENCE [LARGE SCALE GENOMIC DNA]</scope>
    <source>
        <strain evidence="2 3">SIR-1</strain>
    </source>
</reference>
<evidence type="ECO:0000313" key="2">
    <source>
        <dbReference type="EMBL" id="EDM79598.1"/>
    </source>
</evidence>
<evidence type="ECO:0000313" key="3">
    <source>
        <dbReference type="Proteomes" id="UP000005801"/>
    </source>
</evidence>
<dbReference type="EMBL" id="ABCS01000018">
    <property type="protein sequence ID" value="EDM79598.1"/>
    <property type="molecule type" value="Genomic_DNA"/>
</dbReference>